<evidence type="ECO:0000313" key="6">
    <source>
        <dbReference type="EMBL" id="KAJ2749022.1"/>
    </source>
</evidence>
<feature type="binding site" evidence="4">
    <location>
        <position position="431"/>
    </location>
    <ligand>
        <name>S-adenosyl-L-methionine</name>
        <dbReference type="ChEBI" id="CHEBI:59789"/>
    </ligand>
</feature>
<dbReference type="OrthoDB" id="10250660at2759"/>
<proteinExistence type="inferred from homology"/>
<dbReference type="Pfam" id="PF05958">
    <property type="entry name" value="tRNA_U5-meth_tr"/>
    <property type="match status" value="1"/>
</dbReference>
<gene>
    <name evidence="6" type="primary">TRM2</name>
    <name evidence="6" type="ORF">GGI19_005865</name>
</gene>
<dbReference type="InterPro" id="IPR029063">
    <property type="entry name" value="SAM-dependent_MTases_sf"/>
</dbReference>
<evidence type="ECO:0000256" key="2">
    <source>
        <dbReference type="ARBA" id="ARBA00022679"/>
    </source>
</evidence>
<evidence type="ECO:0000256" key="5">
    <source>
        <dbReference type="SAM" id="MobiDB-lite"/>
    </source>
</evidence>
<dbReference type="AlphaFoldDB" id="A0A9W8GVS1"/>
<dbReference type="PROSITE" id="PS51687">
    <property type="entry name" value="SAM_MT_RNA_M5U"/>
    <property type="match status" value="1"/>
</dbReference>
<keyword evidence="2 4" id="KW-0808">Transferase</keyword>
<dbReference type="Gene3D" id="2.40.50.1070">
    <property type="match status" value="1"/>
</dbReference>
<evidence type="ECO:0000256" key="4">
    <source>
        <dbReference type="PROSITE-ProRule" id="PRU01024"/>
    </source>
</evidence>
<dbReference type="GO" id="GO:0008033">
    <property type="term" value="P:tRNA processing"/>
    <property type="evidence" value="ECO:0007669"/>
    <property type="project" value="InterPro"/>
</dbReference>
<dbReference type="PANTHER" id="PTHR11061:SF30">
    <property type="entry name" value="TRNA (URACIL(54)-C(5))-METHYLTRANSFERASE"/>
    <property type="match status" value="1"/>
</dbReference>
<dbReference type="GO" id="GO:0030697">
    <property type="term" value="F:tRNA (uracil(54)-C5)-methyltransferase activity, S-adenosyl methionine-dependent"/>
    <property type="evidence" value="ECO:0007669"/>
    <property type="project" value="UniProtKB-EC"/>
</dbReference>
<dbReference type="EC" id="2.1.1.35" evidence="6"/>
<organism evidence="6 7">
    <name type="scientific">Coemansia pectinata</name>
    <dbReference type="NCBI Taxonomy" id="1052879"/>
    <lineage>
        <taxon>Eukaryota</taxon>
        <taxon>Fungi</taxon>
        <taxon>Fungi incertae sedis</taxon>
        <taxon>Zoopagomycota</taxon>
        <taxon>Kickxellomycotina</taxon>
        <taxon>Kickxellomycetes</taxon>
        <taxon>Kickxellales</taxon>
        <taxon>Kickxellaceae</taxon>
        <taxon>Coemansia</taxon>
    </lineage>
</organism>
<dbReference type="EMBL" id="JANBUH010000900">
    <property type="protein sequence ID" value="KAJ2749022.1"/>
    <property type="molecule type" value="Genomic_DNA"/>
</dbReference>
<dbReference type="GO" id="GO:0032259">
    <property type="term" value="P:methylation"/>
    <property type="evidence" value="ECO:0007669"/>
    <property type="project" value="UniProtKB-KW"/>
</dbReference>
<comment type="similarity">
    <text evidence="4">Belongs to the class I-like SAM-binding methyltransferase superfamily. RNA M5U methyltransferase family.</text>
</comment>
<reference evidence="6" key="1">
    <citation type="submission" date="2022-07" db="EMBL/GenBank/DDBJ databases">
        <title>Phylogenomic reconstructions and comparative analyses of Kickxellomycotina fungi.</title>
        <authorList>
            <person name="Reynolds N.K."/>
            <person name="Stajich J.E."/>
            <person name="Barry K."/>
            <person name="Grigoriev I.V."/>
            <person name="Crous P."/>
            <person name="Smith M.E."/>
        </authorList>
    </citation>
    <scope>NUCLEOTIDE SEQUENCE</scope>
    <source>
        <strain evidence="6">BCRC 34297</strain>
    </source>
</reference>
<keyword evidence="1 4" id="KW-0489">Methyltransferase</keyword>
<dbReference type="InterPro" id="IPR025795">
    <property type="entry name" value="tRNA_(uracil-5-)_MeTrfase"/>
</dbReference>
<dbReference type="SUPFAM" id="SSF53335">
    <property type="entry name" value="S-adenosyl-L-methionine-dependent methyltransferases"/>
    <property type="match status" value="1"/>
</dbReference>
<accession>A0A9W8GVS1</accession>
<evidence type="ECO:0000256" key="3">
    <source>
        <dbReference type="ARBA" id="ARBA00022691"/>
    </source>
</evidence>
<dbReference type="InterPro" id="IPR012340">
    <property type="entry name" value="NA-bd_OB-fold"/>
</dbReference>
<dbReference type="CDD" id="cd02440">
    <property type="entry name" value="AdoMet_MTases"/>
    <property type="match status" value="1"/>
</dbReference>
<dbReference type="Gene3D" id="2.40.50.140">
    <property type="entry name" value="Nucleic acid-binding proteins"/>
    <property type="match status" value="1"/>
</dbReference>
<feature type="active site" description="Nucleophile" evidence="4">
    <location>
        <position position="526"/>
    </location>
</feature>
<name>A0A9W8GVS1_9FUNG</name>
<feature type="binding site" evidence="4">
    <location>
        <position position="391"/>
    </location>
    <ligand>
        <name>S-adenosyl-L-methionine</name>
        <dbReference type="ChEBI" id="CHEBI:59789"/>
    </ligand>
</feature>
<evidence type="ECO:0000313" key="7">
    <source>
        <dbReference type="Proteomes" id="UP001140011"/>
    </source>
</evidence>
<dbReference type="Gene3D" id="3.40.50.150">
    <property type="entry name" value="Vaccinia Virus protein VP39"/>
    <property type="match status" value="2"/>
</dbReference>
<feature type="binding site" evidence="4">
    <location>
        <position position="452"/>
    </location>
    <ligand>
        <name>S-adenosyl-L-methionine</name>
        <dbReference type="ChEBI" id="CHEBI:59789"/>
    </ligand>
</feature>
<keyword evidence="7" id="KW-1185">Reference proteome</keyword>
<dbReference type="PROSITE" id="PS51622">
    <property type="entry name" value="SAM_MT_RNA_M5U_2"/>
    <property type="match status" value="1"/>
</dbReference>
<dbReference type="PANTHER" id="PTHR11061">
    <property type="entry name" value="RNA M5U METHYLTRANSFERASE"/>
    <property type="match status" value="1"/>
</dbReference>
<sequence>MPEELTSGCAPEHATDFGFKRAASPGLDSNVNMLSGESASAVLLPSAHEQKRAKLTRGDKRKAQGARKANADETVLDAIELLLRSAWLESNPDTEALNVPKSFGWPEANKKDEAEFCRAAPVPAKLAGGAEADCEFDVFVHELTERGVGIATRETMDEVRAMVSRGSRPWVFTAPFTLRGERVRIRSVRHEWGYTQSDTLSISEQSPMRVDAPCQYFGKCSGCQLQHVGYSDQLEFKRQVVERALVQANPLFAKLTVAPVSRSPLPLGYRTKLTPHFDIRKDTPPDQVAIGFAMSGQRRVLDIEDCIIGTDAVRQGAKQARKEARAKMSSYKRGATLLVRETNVPKDDPQGDVSSIPAADLVKDYVLDFKGWVTDVVGELKFRYPASSFFQNNASILPAFTGYVRDELNQWSRRLAAEDGSGELRHLIDAYCGSGLFGIACHAGFDKVLGIEISNESISCANDNAKMNGIDNCDFLLGDASKIFDKVDTDPRHTAVIIDPPRKGSNPDFLDQLIAYGPRVIVYIACGVPAQARDINH</sequence>
<feature type="binding site" evidence="4">
    <location>
        <position position="499"/>
    </location>
    <ligand>
        <name>S-adenosyl-L-methionine</name>
        <dbReference type="ChEBI" id="CHEBI:59789"/>
    </ligand>
</feature>
<feature type="non-terminal residue" evidence="6">
    <location>
        <position position="537"/>
    </location>
</feature>
<feature type="compositionally biased region" description="Basic and acidic residues" evidence="5">
    <location>
        <begin position="48"/>
        <end position="62"/>
    </location>
</feature>
<keyword evidence="3 4" id="KW-0949">S-adenosyl-L-methionine</keyword>
<feature type="region of interest" description="Disordered" evidence="5">
    <location>
        <begin position="45"/>
        <end position="69"/>
    </location>
</feature>
<dbReference type="Proteomes" id="UP001140011">
    <property type="component" value="Unassembled WGS sequence"/>
</dbReference>
<evidence type="ECO:0000256" key="1">
    <source>
        <dbReference type="ARBA" id="ARBA00022603"/>
    </source>
</evidence>
<comment type="caution">
    <text evidence="6">The sequence shown here is derived from an EMBL/GenBank/DDBJ whole genome shotgun (WGS) entry which is preliminary data.</text>
</comment>
<dbReference type="InterPro" id="IPR010280">
    <property type="entry name" value="U5_MeTrfase_fam"/>
</dbReference>
<protein>
    <submittedName>
        <fullName evidence="6">tRNA(M5U54)methyltransferase</fullName>
        <ecNumber evidence="6">2.1.1.35</ecNumber>
    </submittedName>
</protein>